<gene>
    <name evidence="10" type="ORF">N4264_24320</name>
</gene>
<evidence type="ECO:0000313" key="11">
    <source>
        <dbReference type="Proteomes" id="UP001064632"/>
    </source>
</evidence>
<evidence type="ECO:0000313" key="10">
    <source>
        <dbReference type="EMBL" id="UXI70753.1"/>
    </source>
</evidence>
<evidence type="ECO:0000256" key="4">
    <source>
        <dbReference type="ARBA" id="ARBA00023136"/>
    </source>
</evidence>
<dbReference type="Gene3D" id="3.30.300.30">
    <property type="match status" value="1"/>
</dbReference>
<evidence type="ECO:0000256" key="3">
    <source>
        <dbReference type="ARBA" id="ARBA00022598"/>
    </source>
</evidence>
<keyword evidence="4" id="KW-0472">Membrane</keyword>
<keyword evidence="3" id="KW-0436">Ligase</keyword>
<evidence type="ECO:0000256" key="1">
    <source>
        <dbReference type="ARBA" id="ARBA00004170"/>
    </source>
</evidence>
<dbReference type="EC" id="6.2.1.3" evidence="5"/>
<dbReference type="EMBL" id="CP104694">
    <property type="protein sequence ID" value="UXI70753.1"/>
    <property type="molecule type" value="Genomic_DNA"/>
</dbReference>
<dbReference type="PANTHER" id="PTHR43767">
    <property type="entry name" value="LONG-CHAIN-FATTY-ACID--COA LIGASE"/>
    <property type="match status" value="1"/>
</dbReference>
<proteinExistence type="predicted"/>
<dbReference type="InterPro" id="IPR020845">
    <property type="entry name" value="AMP-binding_CS"/>
</dbReference>
<dbReference type="PROSITE" id="PS00455">
    <property type="entry name" value="AMP_BINDING"/>
    <property type="match status" value="1"/>
</dbReference>
<evidence type="ECO:0000256" key="6">
    <source>
        <dbReference type="ARBA" id="ARBA00039545"/>
    </source>
</evidence>
<dbReference type="PANTHER" id="PTHR43767:SF8">
    <property type="entry name" value="LONG-CHAIN-FATTY-ACID--COA LIGASE"/>
    <property type="match status" value="1"/>
</dbReference>
<dbReference type="InterPro" id="IPR025110">
    <property type="entry name" value="AMP-bd_C"/>
</dbReference>
<organism evidence="10 11">
    <name type="scientific">Tahibacter amnicola</name>
    <dbReference type="NCBI Taxonomy" id="2976241"/>
    <lineage>
        <taxon>Bacteria</taxon>
        <taxon>Pseudomonadati</taxon>
        <taxon>Pseudomonadota</taxon>
        <taxon>Gammaproteobacteria</taxon>
        <taxon>Lysobacterales</taxon>
        <taxon>Rhodanobacteraceae</taxon>
        <taxon>Tahibacter</taxon>
    </lineage>
</organism>
<sequence>MQPIPNPAGRAVVVGDIGRVVAWRHGEAVTAGRFLAEVAAVARQLPAGSAAVNLCEDRYHFLVAFAAIAFAGQTNLLPPCRAPQAVAEVLAAHPGSYALGDCDVGAEQDCFHRLPEISTLALDPVEPSTLTIPGDHIVAIGYTSGSTGTPKANPKTWRSFCESTRRNVEAIVQALAAEPLNIVATVPPQHMYGMETSVLLPLQGPFAVHAGRPLLPADIGCALAEVPEPRLLVTTPVHLRVVAQDDGTILPPIRGLLSATAPLAADLARQAESRFSAPVLEVFGSTETCVIGYRRTAREDAWRRHEGVLLRPQPDGTTVDAPWFEAPVLLQDIIELLPESRFRLCGRNADLLEIAGKRASLGDLTRRLLAIPGVVDGVVFQGDADAAGVQRVAALAVAPGLTEADLLAALRQSIDPAFLPRPLRLVSALPRNETGKLPRTDLLAALR</sequence>
<feature type="domain" description="AMP-binding enzyme C-terminal" evidence="9">
    <location>
        <begin position="368"/>
        <end position="436"/>
    </location>
</feature>
<keyword evidence="11" id="KW-1185">Reference proteome</keyword>
<dbReference type="InterPro" id="IPR042099">
    <property type="entry name" value="ANL_N_sf"/>
</dbReference>
<dbReference type="Pfam" id="PF13193">
    <property type="entry name" value="AMP-binding_C"/>
    <property type="match status" value="1"/>
</dbReference>
<evidence type="ECO:0000259" key="8">
    <source>
        <dbReference type="Pfam" id="PF00501"/>
    </source>
</evidence>
<protein>
    <recommendedName>
        <fullName evidence="6">Long-chain-fatty-acid--CoA ligase</fullName>
        <ecNumber evidence="5">6.2.1.3</ecNumber>
    </recommendedName>
    <alternativeName>
        <fullName evidence="7">Long-chain acyl-CoA synthetase</fullName>
    </alternativeName>
</protein>
<accession>A0ABY6BMP9</accession>
<dbReference type="Proteomes" id="UP001064632">
    <property type="component" value="Chromosome"/>
</dbReference>
<dbReference type="InterPro" id="IPR045851">
    <property type="entry name" value="AMP-bd_C_sf"/>
</dbReference>
<evidence type="ECO:0000259" key="9">
    <source>
        <dbReference type="Pfam" id="PF13193"/>
    </source>
</evidence>
<comment type="subcellular location">
    <subcellularLocation>
        <location evidence="1">Membrane</location>
        <topology evidence="1">Peripheral membrane protein</topology>
    </subcellularLocation>
</comment>
<comment type="pathway">
    <text evidence="2">Lipid metabolism; fatty acid beta-oxidation.</text>
</comment>
<dbReference type="InterPro" id="IPR050237">
    <property type="entry name" value="ATP-dep_AMP-bd_enzyme"/>
</dbReference>
<reference evidence="10" key="1">
    <citation type="submission" date="2022-09" db="EMBL/GenBank/DDBJ databases">
        <title>Tahibacter sp. nov., isolated from a fresh water.</title>
        <authorList>
            <person name="Baek J.H."/>
            <person name="Lee J.K."/>
            <person name="Kim J.M."/>
            <person name="Jeon C.O."/>
        </authorList>
    </citation>
    <scope>NUCLEOTIDE SEQUENCE</scope>
    <source>
        <strain evidence="10">W38</strain>
    </source>
</reference>
<feature type="domain" description="AMP-dependent synthetase/ligase" evidence="8">
    <location>
        <begin position="126"/>
        <end position="303"/>
    </location>
</feature>
<dbReference type="Gene3D" id="3.40.50.12780">
    <property type="entry name" value="N-terminal domain of ligase-like"/>
    <property type="match status" value="1"/>
</dbReference>
<dbReference type="Pfam" id="PF00501">
    <property type="entry name" value="AMP-binding"/>
    <property type="match status" value="1"/>
</dbReference>
<evidence type="ECO:0000256" key="2">
    <source>
        <dbReference type="ARBA" id="ARBA00005005"/>
    </source>
</evidence>
<dbReference type="SUPFAM" id="SSF56801">
    <property type="entry name" value="Acetyl-CoA synthetase-like"/>
    <property type="match status" value="1"/>
</dbReference>
<evidence type="ECO:0000256" key="5">
    <source>
        <dbReference type="ARBA" id="ARBA00026121"/>
    </source>
</evidence>
<evidence type="ECO:0000256" key="7">
    <source>
        <dbReference type="ARBA" id="ARBA00042773"/>
    </source>
</evidence>
<name>A0ABY6BMP9_9GAMM</name>
<dbReference type="InterPro" id="IPR000873">
    <property type="entry name" value="AMP-dep_synth/lig_dom"/>
</dbReference>